<dbReference type="GO" id="GO:0045892">
    <property type="term" value="P:negative regulation of DNA-templated transcription"/>
    <property type="evidence" value="ECO:0007669"/>
    <property type="project" value="TreeGrafter"/>
</dbReference>
<dbReference type="RefSeq" id="WP_090270573.1">
    <property type="nucleotide sequence ID" value="NZ_FOEP01000012.1"/>
</dbReference>
<dbReference type="InterPro" id="IPR005471">
    <property type="entry name" value="Tscrpt_reg_IclR_N"/>
</dbReference>
<dbReference type="SUPFAM" id="SSF46785">
    <property type="entry name" value="Winged helix' DNA-binding domain"/>
    <property type="match status" value="1"/>
</dbReference>
<organism evidence="6 7">
    <name type="scientific">Thalassovita taeanensis</name>
    <dbReference type="NCBI Taxonomy" id="657014"/>
    <lineage>
        <taxon>Bacteria</taxon>
        <taxon>Pseudomonadati</taxon>
        <taxon>Pseudomonadota</taxon>
        <taxon>Alphaproteobacteria</taxon>
        <taxon>Rhodobacterales</taxon>
        <taxon>Roseobacteraceae</taxon>
        <taxon>Thalassovita</taxon>
    </lineage>
</organism>
<dbReference type="SUPFAM" id="SSF55781">
    <property type="entry name" value="GAF domain-like"/>
    <property type="match status" value="1"/>
</dbReference>
<dbReference type="PANTHER" id="PTHR30136:SF24">
    <property type="entry name" value="HTH-TYPE TRANSCRIPTIONAL REPRESSOR ALLR"/>
    <property type="match status" value="1"/>
</dbReference>
<dbReference type="PROSITE" id="PS51077">
    <property type="entry name" value="HTH_ICLR"/>
    <property type="match status" value="1"/>
</dbReference>
<dbReference type="InterPro" id="IPR036388">
    <property type="entry name" value="WH-like_DNA-bd_sf"/>
</dbReference>
<dbReference type="InterPro" id="IPR036390">
    <property type="entry name" value="WH_DNA-bd_sf"/>
</dbReference>
<dbReference type="Gene3D" id="1.10.10.10">
    <property type="entry name" value="Winged helix-like DNA-binding domain superfamily/Winged helix DNA-binding domain"/>
    <property type="match status" value="1"/>
</dbReference>
<dbReference type="PANTHER" id="PTHR30136">
    <property type="entry name" value="HELIX-TURN-HELIX TRANSCRIPTIONAL REGULATOR, ICLR FAMILY"/>
    <property type="match status" value="1"/>
</dbReference>
<dbReference type="EMBL" id="FOEP01000012">
    <property type="protein sequence ID" value="SEQ73619.1"/>
    <property type="molecule type" value="Genomic_DNA"/>
</dbReference>
<keyword evidence="3" id="KW-0804">Transcription</keyword>
<dbReference type="STRING" id="657014.SAMN04488092_11223"/>
<evidence type="ECO:0000313" key="6">
    <source>
        <dbReference type="EMBL" id="SEQ73619.1"/>
    </source>
</evidence>
<dbReference type="Pfam" id="PF09339">
    <property type="entry name" value="HTH_IclR"/>
    <property type="match status" value="1"/>
</dbReference>
<evidence type="ECO:0000256" key="3">
    <source>
        <dbReference type="ARBA" id="ARBA00023163"/>
    </source>
</evidence>
<proteinExistence type="predicted"/>
<keyword evidence="1" id="KW-0805">Transcription regulation</keyword>
<dbReference type="SMART" id="SM00346">
    <property type="entry name" value="HTH_ICLR"/>
    <property type="match status" value="1"/>
</dbReference>
<protein>
    <submittedName>
        <fullName evidence="6">Transcriptional regulator, IclR family</fullName>
    </submittedName>
</protein>
<dbReference type="AlphaFoldDB" id="A0A1H9IGB7"/>
<dbReference type="InterPro" id="IPR029016">
    <property type="entry name" value="GAF-like_dom_sf"/>
</dbReference>
<evidence type="ECO:0000313" key="7">
    <source>
        <dbReference type="Proteomes" id="UP000198634"/>
    </source>
</evidence>
<dbReference type="InterPro" id="IPR014757">
    <property type="entry name" value="Tscrpt_reg_IclR_C"/>
</dbReference>
<feature type="domain" description="IclR-ED" evidence="5">
    <location>
        <begin position="72"/>
        <end position="255"/>
    </location>
</feature>
<keyword evidence="2" id="KW-0238">DNA-binding</keyword>
<dbReference type="Proteomes" id="UP000198634">
    <property type="component" value="Unassembled WGS sequence"/>
</dbReference>
<evidence type="ECO:0000256" key="1">
    <source>
        <dbReference type="ARBA" id="ARBA00023015"/>
    </source>
</evidence>
<dbReference type="GO" id="GO:0003700">
    <property type="term" value="F:DNA-binding transcription factor activity"/>
    <property type="evidence" value="ECO:0007669"/>
    <property type="project" value="TreeGrafter"/>
</dbReference>
<feature type="domain" description="HTH iclR-type" evidence="4">
    <location>
        <begin position="9"/>
        <end position="71"/>
    </location>
</feature>
<name>A0A1H9IGB7_9RHOB</name>
<evidence type="ECO:0000259" key="5">
    <source>
        <dbReference type="PROSITE" id="PS51078"/>
    </source>
</evidence>
<evidence type="ECO:0000256" key="2">
    <source>
        <dbReference type="ARBA" id="ARBA00023125"/>
    </source>
</evidence>
<dbReference type="OrthoDB" id="9807558at2"/>
<dbReference type="GO" id="GO:0003677">
    <property type="term" value="F:DNA binding"/>
    <property type="evidence" value="ECO:0007669"/>
    <property type="project" value="UniProtKB-KW"/>
</dbReference>
<dbReference type="FunFam" id="1.10.10.10:FF:000056">
    <property type="entry name" value="IclR family transcriptional regulator"/>
    <property type="match status" value="1"/>
</dbReference>
<accession>A0A1H9IGB7</accession>
<keyword evidence="7" id="KW-1185">Reference proteome</keyword>
<sequence length="259" mass="27741">MTEKPTGGVQSVERALTLLELMAATEDGARLSDLARSAGLAASTAHRLLTTLEQRGFAQSDAASGRWHIGQRSFAVGSAYTRQRNFVVPALPFLRRLRDMTRETANLGVIENGEVVTLSQVESREIMRAISPPGGRVPVLCSGMGKAILATWEDAAIDRLIDRHGLRAMTPRSLTDRAAVHKEIGLVRARGYALDDEEFVLGLRCVAAVVWSPQAEAACAISVSGLAARMTPEKVAETGTIVMRLAAELTATLGGRPPE</sequence>
<reference evidence="6 7" key="1">
    <citation type="submission" date="2016-10" db="EMBL/GenBank/DDBJ databases">
        <authorList>
            <person name="de Groot N.N."/>
        </authorList>
    </citation>
    <scope>NUCLEOTIDE SEQUENCE [LARGE SCALE GENOMIC DNA]</scope>
    <source>
        <strain evidence="6 7">DSM 22007</strain>
    </source>
</reference>
<dbReference type="Gene3D" id="3.30.450.40">
    <property type="match status" value="1"/>
</dbReference>
<dbReference type="PROSITE" id="PS51078">
    <property type="entry name" value="ICLR_ED"/>
    <property type="match status" value="1"/>
</dbReference>
<dbReference type="InterPro" id="IPR050707">
    <property type="entry name" value="HTH_MetabolicPath_Reg"/>
</dbReference>
<evidence type="ECO:0000259" key="4">
    <source>
        <dbReference type="PROSITE" id="PS51077"/>
    </source>
</evidence>
<dbReference type="Pfam" id="PF01614">
    <property type="entry name" value="IclR_C"/>
    <property type="match status" value="1"/>
</dbReference>
<gene>
    <name evidence="6" type="ORF">SAMN04488092_11223</name>
</gene>